<keyword evidence="2" id="KW-1185">Reference proteome</keyword>
<dbReference type="EMBL" id="PQIB02000013">
    <property type="protein sequence ID" value="RLM73181.1"/>
    <property type="molecule type" value="Genomic_DNA"/>
</dbReference>
<accession>A0A3L6Q4W4</accession>
<dbReference type="STRING" id="4540.A0A3L6Q4W4"/>
<evidence type="ECO:0000313" key="2">
    <source>
        <dbReference type="Proteomes" id="UP000275267"/>
    </source>
</evidence>
<reference evidence="2" key="1">
    <citation type="journal article" date="2019" name="Nat. Commun.">
        <title>The genome of broomcorn millet.</title>
        <authorList>
            <person name="Zou C."/>
            <person name="Miki D."/>
            <person name="Li D."/>
            <person name="Tang Q."/>
            <person name="Xiao L."/>
            <person name="Rajput S."/>
            <person name="Deng P."/>
            <person name="Jia W."/>
            <person name="Huang R."/>
            <person name="Zhang M."/>
            <person name="Sun Y."/>
            <person name="Hu J."/>
            <person name="Fu X."/>
            <person name="Schnable P.S."/>
            <person name="Li F."/>
            <person name="Zhang H."/>
            <person name="Feng B."/>
            <person name="Zhu X."/>
            <person name="Liu R."/>
            <person name="Schnable J.C."/>
            <person name="Zhu J.-K."/>
            <person name="Zhang H."/>
        </authorList>
    </citation>
    <scope>NUCLEOTIDE SEQUENCE [LARGE SCALE GENOMIC DNA]</scope>
</reference>
<dbReference type="AlphaFoldDB" id="A0A3L6Q4W4"/>
<proteinExistence type="predicted"/>
<name>A0A3L6Q4W4_PANMI</name>
<protein>
    <submittedName>
        <fullName evidence="1">Uncharacterized protein</fullName>
    </submittedName>
</protein>
<sequence length="189" mass="21409">MGEAEEKTTGRGLLAVDDKLNEIADVTDATRQLLADTLDEIEALSDDASRRQLGLMFAKLYSRGAKGDLLWRRRHLLSLSLTYMTNEDDERRIQQSHHLDTIANMSTETNRQLLAEELPDDLDGRRQLLSRRLMGINEVADEAKRQLEAMDQPDRILSANAHRVLTTELVGTFDGIEDGRSGLKIYYHS</sequence>
<organism evidence="1 2">
    <name type="scientific">Panicum miliaceum</name>
    <name type="common">Proso millet</name>
    <name type="synonym">Broomcorn millet</name>
    <dbReference type="NCBI Taxonomy" id="4540"/>
    <lineage>
        <taxon>Eukaryota</taxon>
        <taxon>Viridiplantae</taxon>
        <taxon>Streptophyta</taxon>
        <taxon>Embryophyta</taxon>
        <taxon>Tracheophyta</taxon>
        <taxon>Spermatophyta</taxon>
        <taxon>Magnoliopsida</taxon>
        <taxon>Liliopsida</taxon>
        <taxon>Poales</taxon>
        <taxon>Poaceae</taxon>
        <taxon>PACMAD clade</taxon>
        <taxon>Panicoideae</taxon>
        <taxon>Panicodae</taxon>
        <taxon>Paniceae</taxon>
        <taxon>Panicinae</taxon>
        <taxon>Panicum</taxon>
        <taxon>Panicum sect. Panicum</taxon>
    </lineage>
</organism>
<dbReference type="Proteomes" id="UP000275267">
    <property type="component" value="Unassembled WGS sequence"/>
</dbReference>
<evidence type="ECO:0000313" key="1">
    <source>
        <dbReference type="EMBL" id="RLM73181.1"/>
    </source>
</evidence>
<gene>
    <name evidence="1" type="ORF">C2845_PM15G26010</name>
</gene>
<comment type="caution">
    <text evidence="1">The sequence shown here is derived from an EMBL/GenBank/DDBJ whole genome shotgun (WGS) entry which is preliminary data.</text>
</comment>